<reference evidence="1 2" key="1">
    <citation type="journal article" date="2014" name="Agronomy (Basel)">
        <title>A Draft Genome Sequence for Ensete ventricosum, the Drought-Tolerant Tree Against Hunger.</title>
        <authorList>
            <person name="Harrison J."/>
            <person name="Moore K.A."/>
            <person name="Paszkiewicz K."/>
            <person name="Jones T."/>
            <person name="Grant M."/>
            <person name="Ambacheew D."/>
            <person name="Muzemil S."/>
            <person name="Studholme D.J."/>
        </authorList>
    </citation>
    <scope>NUCLEOTIDE SEQUENCE [LARGE SCALE GENOMIC DNA]</scope>
</reference>
<dbReference type="Proteomes" id="UP000287651">
    <property type="component" value="Unassembled WGS sequence"/>
</dbReference>
<sequence>MGWFSHAELYFRYHRTPVASMVDITAIRLEGDAIKRYNWLEHTQGVLTWRQFKSGLLMRFGPSEYENIDG</sequence>
<proteinExistence type="predicted"/>
<dbReference type="EMBL" id="AMZH03006835">
    <property type="protein sequence ID" value="RRT62833.1"/>
    <property type="molecule type" value="Genomic_DNA"/>
</dbReference>
<gene>
    <name evidence="1" type="ORF">B296_00043163</name>
</gene>
<name>A0A426ZFT8_ENSVE</name>
<accession>A0A426ZFT8</accession>
<comment type="caution">
    <text evidence="1">The sequence shown here is derived from an EMBL/GenBank/DDBJ whole genome shotgun (WGS) entry which is preliminary data.</text>
</comment>
<dbReference type="AlphaFoldDB" id="A0A426ZFT8"/>
<evidence type="ECO:0000313" key="2">
    <source>
        <dbReference type="Proteomes" id="UP000287651"/>
    </source>
</evidence>
<organism evidence="1 2">
    <name type="scientific">Ensete ventricosum</name>
    <name type="common">Abyssinian banana</name>
    <name type="synonym">Musa ensete</name>
    <dbReference type="NCBI Taxonomy" id="4639"/>
    <lineage>
        <taxon>Eukaryota</taxon>
        <taxon>Viridiplantae</taxon>
        <taxon>Streptophyta</taxon>
        <taxon>Embryophyta</taxon>
        <taxon>Tracheophyta</taxon>
        <taxon>Spermatophyta</taxon>
        <taxon>Magnoliopsida</taxon>
        <taxon>Liliopsida</taxon>
        <taxon>Zingiberales</taxon>
        <taxon>Musaceae</taxon>
        <taxon>Ensete</taxon>
    </lineage>
</organism>
<evidence type="ECO:0000313" key="1">
    <source>
        <dbReference type="EMBL" id="RRT62833.1"/>
    </source>
</evidence>
<protein>
    <submittedName>
        <fullName evidence="1">Uncharacterized protein</fullName>
    </submittedName>
</protein>